<protein>
    <recommendedName>
        <fullName evidence="4">Metal-dependent hydrolase</fullName>
    </recommendedName>
</protein>
<sequence>MKKKIRIITHNGSFHADELLAVAALEIHLNGAPYEVIRTRNPEVIKTGDYVVDVGLVYDPATNRFDHHQKGGAGERNGIPYSSFGLVWKHYGEELCRSKEVADGVESRMVYPIDLADNGVDVYTPTLDGVHPYLLHSIVQAMRPTWKEGEIQDVRFVELVPLMRRLIEREIVMEQDRLEGARIVQEFYRKSSDKRVVVIDGQYPWQEELAKHHEPFYVVKPRHEGNAWQVECVRDDVYSFTNRKSLPEHWRGLSGDELVRATGVNDAVFCHNTGYIAVAKSKESALQLAQIALSASQENGFDGVHQKTNVLC</sequence>
<evidence type="ECO:0000313" key="2">
    <source>
        <dbReference type="EMBL" id="OGZ13280.1"/>
    </source>
</evidence>
<evidence type="ECO:0000256" key="1">
    <source>
        <dbReference type="ARBA" id="ARBA00010105"/>
    </source>
</evidence>
<accession>A0A1G2DK52</accession>
<comment type="similarity">
    <text evidence="1">Belongs to the MYG1 family.</text>
</comment>
<name>A0A1G2DK52_9BACT</name>
<comment type="caution">
    <text evidence="2">The sequence shown here is derived from an EMBL/GenBank/DDBJ whole genome shotgun (WGS) entry which is preliminary data.</text>
</comment>
<organism evidence="2 3">
    <name type="scientific">Candidatus Lloydbacteria bacterium RIFCSPLOWO2_01_FULL_50_20</name>
    <dbReference type="NCBI Taxonomy" id="1798665"/>
    <lineage>
        <taxon>Bacteria</taxon>
        <taxon>Candidatus Lloydiibacteriota</taxon>
    </lineage>
</organism>
<gene>
    <name evidence="2" type="ORF">A2942_03615</name>
</gene>
<dbReference type="STRING" id="1798665.A2942_03615"/>
<dbReference type="Proteomes" id="UP000178534">
    <property type="component" value="Unassembled WGS sequence"/>
</dbReference>
<dbReference type="InterPro" id="IPR003226">
    <property type="entry name" value="MYG1_exonuclease"/>
</dbReference>
<evidence type="ECO:0000313" key="3">
    <source>
        <dbReference type="Proteomes" id="UP000178534"/>
    </source>
</evidence>
<dbReference type="Pfam" id="PF03690">
    <property type="entry name" value="MYG1_exonuc"/>
    <property type="match status" value="1"/>
</dbReference>
<dbReference type="EMBL" id="MHLP01000009">
    <property type="protein sequence ID" value="OGZ13280.1"/>
    <property type="molecule type" value="Genomic_DNA"/>
</dbReference>
<proteinExistence type="inferred from homology"/>
<dbReference type="AlphaFoldDB" id="A0A1G2DK52"/>
<evidence type="ECO:0008006" key="4">
    <source>
        <dbReference type="Google" id="ProtNLM"/>
    </source>
</evidence>
<dbReference type="GO" id="GO:0005737">
    <property type="term" value="C:cytoplasm"/>
    <property type="evidence" value="ECO:0007669"/>
    <property type="project" value="TreeGrafter"/>
</dbReference>
<dbReference type="PANTHER" id="PTHR11215:SF1">
    <property type="entry name" value="MYG1 EXONUCLEASE"/>
    <property type="match status" value="1"/>
</dbReference>
<dbReference type="PANTHER" id="PTHR11215">
    <property type="entry name" value="METAL DEPENDENT HYDROLASE - RELATED"/>
    <property type="match status" value="1"/>
</dbReference>
<reference evidence="2 3" key="1">
    <citation type="journal article" date="2016" name="Nat. Commun.">
        <title>Thousands of microbial genomes shed light on interconnected biogeochemical processes in an aquifer system.</title>
        <authorList>
            <person name="Anantharaman K."/>
            <person name="Brown C.T."/>
            <person name="Hug L.A."/>
            <person name="Sharon I."/>
            <person name="Castelle C.J."/>
            <person name="Probst A.J."/>
            <person name="Thomas B.C."/>
            <person name="Singh A."/>
            <person name="Wilkins M.J."/>
            <person name="Karaoz U."/>
            <person name="Brodie E.L."/>
            <person name="Williams K.H."/>
            <person name="Hubbard S.S."/>
            <person name="Banfield J.F."/>
        </authorList>
    </citation>
    <scope>NUCLEOTIDE SEQUENCE [LARGE SCALE GENOMIC DNA]</scope>
</reference>